<evidence type="ECO:0000313" key="5">
    <source>
        <dbReference type="Proteomes" id="UP000268652"/>
    </source>
</evidence>
<feature type="compositionally biased region" description="Basic and acidic residues" evidence="1">
    <location>
        <begin position="9"/>
        <end position="20"/>
    </location>
</feature>
<evidence type="ECO:0000256" key="2">
    <source>
        <dbReference type="SAM" id="Phobius"/>
    </source>
</evidence>
<proteinExistence type="predicted"/>
<keyword evidence="2" id="KW-0812">Transmembrane</keyword>
<keyword evidence="5" id="KW-1185">Reference proteome</keyword>
<evidence type="ECO:0000256" key="1">
    <source>
        <dbReference type="SAM" id="MobiDB-lite"/>
    </source>
</evidence>
<feature type="region of interest" description="Disordered" evidence="1">
    <location>
        <begin position="1"/>
        <end position="28"/>
    </location>
</feature>
<keyword evidence="2" id="KW-0472">Membrane</keyword>
<dbReference type="OrthoDB" id="4239739at2"/>
<keyword evidence="2" id="KW-1133">Transmembrane helix</keyword>
<dbReference type="Proteomes" id="UP000275024">
    <property type="component" value="Unassembled WGS sequence"/>
</dbReference>
<evidence type="ECO:0000313" key="3">
    <source>
        <dbReference type="EMBL" id="RKN07288.1"/>
    </source>
</evidence>
<dbReference type="EMBL" id="RBDY01000002">
    <property type="protein sequence ID" value="RKN26696.1"/>
    <property type="molecule type" value="Genomic_DNA"/>
</dbReference>
<organism evidence="3 6">
    <name type="scientific">Streptomyces radicis</name>
    <dbReference type="NCBI Taxonomy" id="1750517"/>
    <lineage>
        <taxon>Bacteria</taxon>
        <taxon>Bacillati</taxon>
        <taxon>Actinomycetota</taxon>
        <taxon>Actinomycetes</taxon>
        <taxon>Kitasatosporales</taxon>
        <taxon>Streptomycetaceae</taxon>
        <taxon>Streptomyces</taxon>
    </lineage>
</organism>
<dbReference type="AlphaFoldDB" id="A0A3A9W2B5"/>
<feature type="transmembrane region" description="Helical" evidence="2">
    <location>
        <begin position="104"/>
        <end position="122"/>
    </location>
</feature>
<accession>A0A3A9W2B5</accession>
<name>A0A3A9W2B5_9ACTN</name>
<dbReference type="EMBL" id="RBDX01000016">
    <property type="protein sequence ID" value="RKN07288.1"/>
    <property type="molecule type" value="Genomic_DNA"/>
</dbReference>
<gene>
    <name evidence="4" type="ORF">D7318_04870</name>
    <name evidence="3" type="ORF">D7319_19680</name>
</gene>
<dbReference type="Proteomes" id="UP000268652">
    <property type="component" value="Unassembled WGS sequence"/>
</dbReference>
<protein>
    <submittedName>
        <fullName evidence="3">Uncharacterized protein</fullName>
    </submittedName>
</protein>
<reference evidence="5 6" key="1">
    <citation type="submission" date="2018-09" db="EMBL/GenBank/DDBJ databases">
        <title>Streptomyces sp. nov. DS1-2, an endophytic actinomycete isolated from roots of Dendrobium scabrilingue.</title>
        <authorList>
            <person name="Kuncharoen N."/>
            <person name="Kudo T."/>
            <person name="Ohkuma M."/>
            <person name="Yuki M."/>
            <person name="Tanasupawat S."/>
        </authorList>
    </citation>
    <scope>NUCLEOTIDE SEQUENCE [LARGE SCALE GENOMIC DNA]</scope>
    <source>
        <strain evidence="3 6">AZ1-7</strain>
        <strain evidence="4 5">DS1-2</strain>
    </source>
</reference>
<comment type="caution">
    <text evidence="3">The sequence shown here is derived from an EMBL/GenBank/DDBJ whole genome shotgun (WGS) entry which is preliminary data.</text>
</comment>
<evidence type="ECO:0000313" key="4">
    <source>
        <dbReference type="EMBL" id="RKN26696.1"/>
    </source>
</evidence>
<evidence type="ECO:0000313" key="6">
    <source>
        <dbReference type="Proteomes" id="UP000275024"/>
    </source>
</evidence>
<dbReference type="RefSeq" id="WP_120695573.1">
    <property type="nucleotide sequence ID" value="NZ_RBDX01000016.1"/>
</dbReference>
<sequence>MNHPTPFHPQHEPDRHDQAPPHDLPVNPGAIELATERRVVWVPDAYGTGMVPITRDLAPAMPQPTEPRDLTPRPVIDPRAQVLVAAGAGAGLAGAGLAQLVNALAAFGTAGLLAIGLILAAAKMPSRQAPTSDTHVHITNHNRLWGRSATHTNL</sequence>